<gene>
    <name evidence="1" type="ORF">SAMN02745229_02366</name>
</gene>
<dbReference type="STRING" id="1121131.SAMN02745229_02366"/>
<sequence length="338" mass="39314">MLLKKKQKTVLENKAHKDTVFRMLYREKTQLLELYNALNGTNYTNEDELFVTTLEGETLLNMKNDVSYIFNDELNLYEHQSTPCPNIPLRDLSYVASIYREQIDISKTYKSIPITIPTPRFIVFYNGTIPMEDEKVYKLSDMFEKKTDHPELELIVRVLNINEGHNEELLKTCKTLRGYSIFVSKVRKYIVETRMKHGKDDEEFFCLPDASRKTIIAEAVNKAIDWCIDNDVLKEFFQEYREEASRVSILEYSAERHLQAIKDEGYDIGHEDGLQQGLEQGIQQGLEQGIRQGLEQGIKQGITASVELLKDMELDDATIIQKICEKYKLTPEQANKYL</sequence>
<evidence type="ECO:0008006" key="3">
    <source>
        <dbReference type="Google" id="ProtNLM"/>
    </source>
</evidence>
<dbReference type="Proteomes" id="UP000184278">
    <property type="component" value="Unassembled WGS sequence"/>
</dbReference>
<reference evidence="2" key="1">
    <citation type="submission" date="2016-11" db="EMBL/GenBank/DDBJ databases">
        <authorList>
            <person name="Varghese N."/>
            <person name="Submissions S."/>
        </authorList>
    </citation>
    <scope>NUCLEOTIDE SEQUENCE [LARGE SCALE GENOMIC DNA]</scope>
    <source>
        <strain evidence="2">DSM 3071</strain>
    </source>
</reference>
<evidence type="ECO:0000313" key="1">
    <source>
        <dbReference type="EMBL" id="SHI24606.1"/>
    </source>
</evidence>
<organism evidence="1 2">
    <name type="scientific">Butyrivibrio fibrisolvens DSM 3071</name>
    <dbReference type="NCBI Taxonomy" id="1121131"/>
    <lineage>
        <taxon>Bacteria</taxon>
        <taxon>Bacillati</taxon>
        <taxon>Bacillota</taxon>
        <taxon>Clostridia</taxon>
        <taxon>Lachnospirales</taxon>
        <taxon>Lachnospiraceae</taxon>
        <taxon>Butyrivibrio</taxon>
    </lineage>
</organism>
<evidence type="ECO:0000313" key="2">
    <source>
        <dbReference type="Proteomes" id="UP000184278"/>
    </source>
</evidence>
<accession>A0A1M5ZK51</accession>
<dbReference type="EMBL" id="FQXK01000019">
    <property type="protein sequence ID" value="SHI24606.1"/>
    <property type="molecule type" value="Genomic_DNA"/>
</dbReference>
<keyword evidence="2" id="KW-1185">Reference proteome</keyword>
<protein>
    <recommendedName>
        <fullName evidence="3">Transposase, YhgA-like</fullName>
    </recommendedName>
</protein>
<name>A0A1M5ZK51_BUTFI</name>
<proteinExistence type="predicted"/>
<dbReference type="AlphaFoldDB" id="A0A1M5ZK51"/>